<dbReference type="GO" id="GO:0009231">
    <property type="term" value="P:riboflavin biosynthetic process"/>
    <property type="evidence" value="ECO:0007669"/>
    <property type="project" value="TreeGrafter"/>
</dbReference>
<organism evidence="6 7">
    <name type="scientific">Yimella lutea</name>
    <dbReference type="NCBI Taxonomy" id="587872"/>
    <lineage>
        <taxon>Bacteria</taxon>
        <taxon>Bacillati</taxon>
        <taxon>Actinomycetota</taxon>
        <taxon>Actinomycetes</taxon>
        <taxon>Micrococcales</taxon>
        <taxon>Dermacoccaceae</taxon>
        <taxon>Yimella</taxon>
    </lineage>
</organism>
<proteinExistence type="inferred from homology"/>
<protein>
    <submittedName>
        <fullName evidence="6">Creatinine amidohydrolase</fullName>
    </submittedName>
</protein>
<dbReference type="RefSeq" id="WP_246092488.1">
    <property type="nucleotide sequence ID" value="NZ_BAABCI010000001.1"/>
</dbReference>
<comment type="caution">
    <text evidence="6">The sequence shown here is derived from an EMBL/GenBank/DDBJ whole genome shotgun (WGS) entry which is preliminary data.</text>
</comment>
<dbReference type="Gene3D" id="3.40.50.10310">
    <property type="entry name" value="Creatininase"/>
    <property type="match status" value="1"/>
</dbReference>
<comment type="cofactor">
    <cofactor evidence="1">
        <name>Zn(2+)</name>
        <dbReference type="ChEBI" id="CHEBI:29105"/>
    </cofactor>
</comment>
<dbReference type="NCBIfam" id="TIGR03964">
    <property type="entry name" value="mycofact_creat"/>
    <property type="match status" value="1"/>
</dbReference>
<keyword evidence="3 6" id="KW-0378">Hydrolase</keyword>
<dbReference type="InterPro" id="IPR023871">
    <property type="entry name" value="MftE"/>
</dbReference>
<dbReference type="EMBL" id="VFMO01000001">
    <property type="protein sequence ID" value="TQJ15650.1"/>
    <property type="molecule type" value="Genomic_DNA"/>
</dbReference>
<keyword evidence="7" id="KW-1185">Reference proteome</keyword>
<evidence type="ECO:0000256" key="3">
    <source>
        <dbReference type="ARBA" id="ARBA00022801"/>
    </source>
</evidence>
<dbReference type="SUPFAM" id="SSF102215">
    <property type="entry name" value="Creatininase"/>
    <property type="match status" value="1"/>
</dbReference>
<dbReference type="PANTHER" id="PTHR35005:SF1">
    <property type="entry name" value="2-AMINO-5-FORMYLAMINO-6-RIBOSYLAMINOPYRIMIDIN-4(3H)-ONE 5'-MONOPHOSPHATE DEFORMYLASE"/>
    <property type="match status" value="1"/>
</dbReference>
<dbReference type="Pfam" id="PF02633">
    <property type="entry name" value="Creatininase"/>
    <property type="match status" value="1"/>
</dbReference>
<evidence type="ECO:0000313" key="6">
    <source>
        <dbReference type="EMBL" id="TQJ15650.1"/>
    </source>
</evidence>
<accession>A0A542EJY0</accession>
<reference evidence="6 7" key="1">
    <citation type="submission" date="2019-06" db="EMBL/GenBank/DDBJ databases">
        <title>Sequencing the genomes of 1000 actinobacteria strains.</title>
        <authorList>
            <person name="Klenk H.-P."/>
        </authorList>
    </citation>
    <scope>NUCLEOTIDE SEQUENCE [LARGE SCALE GENOMIC DNA]</scope>
    <source>
        <strain evidence="6 7">DSM 19828</strain>
    </source>
</reference>
<evidence type="ECO:0000256" key="2">
    <source>
        <dbReference type="ARBA" id="ARBA00022723"/>
    </source>
</evidence>
<evidence type="ECO:0000256" key="1">
    <source>
        <dbReference type="ARBA" id="ARBA00001947"/>
    </source>
</evidence>
<evidence type="ECO:0000256" key="5">
    <source>
        <dbReference type="ARBA" id="ARBA00024029"/>
    </source>
</evidence>
<dbReference type="InterPro" id="IPR024087">
    <property type="entry name" value="Creatininase-like_sf"/>
</dbReference>
<evidence type="ECO:0000256" key="4">
    <source>
        <dbReference type="ARBA" id="ARBA00022833"/>
    </source>
</evidence>
<dbReference type="PANTHER" id="PTHR35005">
    <property type="entry name" value="3-DEHYDRO-SCYLLO-INOSOSE HYDROLASE"/>
    <property type="match status" value="1"/>
</dbReference>
<keyword evidence="4" id="KW-0862">Zinc</keyword>
<dbReference type="GO" id="GO:0046872">
    <property type="term" value="F:metal ion binding"/>
    <property type="evidence" value="ECO:0007669"/>
    <property type="project" value="UniProtKB-KW"/>
</dbReference>
<dbReference type="GO" id="GO:0016811">
    <property type="term" value="F:hydrolase activity, acting on carbon-nitrogen (but not peptide) bonds, in linear amides"/>
    <property type="evidence" value="ECO:0007669"/>
    <property type="project" value="TreeGrafter"/>
</dbReference>
<dbReference type="Proteomes" id="UP000320806">
    <property type="component" value="Unassembled WGS sequence"/>
</dbReference>
<comment type="similarity">
    <text evidence="5">Belongs to the creatininase superfamily.</text>
</comment>
<gene>
    <name evidence="6" type="ORF">FB459_3208</name>
</gene>
<keyword evidence="2" id="KW-0479">Metal-binding</keyword>
<dbReference type="InterPro" id="IPR003785">
    <property type="entry name" value="Creatininase/forma_Hydrolase"/>
</dbReference>
<name>A0A542EJY0_9MICO</name>
<dbReference type="AlphaFoldDB" id="A0A542EJY0"/>
<sequence>MSRTRPAPRLEAISSARVEQLDRPWLLVPVGSTEQHGPHLPCGTDSLVARTVAARVAARLSESGERVVVAPGIDYGSSGEHEDFAGTISIGTEALRLLLVELVRSASRWAGATVLVNGHGGNLDAVRSAVRLLRTEGRSVAWVPGGPAGRDAHAGHTETAMMLALRPDQVAMDRATAGCTDPLPQVLERLRREGVRAVSPTGVLGDPRGACAAEGAGLLDGVVEEIVRRLRAVHVDADGMLARAETVA</sequence>
<evidence type="ECO:0000313" key="7">
    <source>
        <dbReference type="Proteomes" id="UP000320806"/>
    </source>
</evidence>